<keyword evidence="3" id="KW-1185">Reference proteome</keyword>
<dbReference type="EMBL" id="CP016761">
    <property type="protein sequence ID" value="ANX10696.1"/>
    <property type="molecule type" value="Genomic_DNA"/>
</dbReference>
<evidence type="ECO:0000259" key="1">
    <source>
        <dbReference type="Pfam" id="PF08241"/>
    </source>
</evidence>
<dbReference type="PANTHER" id="PTHR45036">
    <property type="entry name" value="METHYLTRANSFERASE LIKE 7B"/>
    <property type="match status" value="1"/>
</dbReference>
<dbReference type="AlphaFoldDB" id="A0A1B1YZT0"/>
<dbReference type="CDD" id="cd02440">
    <property type="entry name" value="AdoMet_MTases"/>
    <property type="match status" value="1"/>
</dbReference>
<dbReference type="STRING" id="255247.ABE41_001545"/>
<dbReference type="Gene3D" id="3.40.50.150">
    <property type="entry name" value="Vaccinia Virus protein VP39"/>
    <property type="match status" value="1"/>
</dbReference>
<dbReference type="PANTHER" id="PTHR45036:SF1">
    <property type="entry name" value="METHYLTRANSFERASE LIKE 7A"/>
    <property type="match status" value="1"/>
</dbReference>
<dbReference type="InterPro" id="IPR052356">
    <property type="entry name" value="Thiol_S-MT"/>
</dbReference>
<name>A0A1B1YZT0_9BACL</name>
<dbReference type="InterPro" id="IPR029063">
    <property type="entry name" value="SAM-dependent_MTases_sf"/>
</dbReference>
<proteinExistence type="predicted"/>
<dbReference type="InterPro" id="IPR013216">
    <property type="entry name" value="Methyltransf_11"/>
</dbReference>
<accession>A0A1B1YZT0</accession>
<dbReference type="Proteomes" id="UP000077412">
    <property type="component" value="Chromosome"/>
</dbReference>
<dbReference type="Pfam" id="PF08241">
    <property type="entry name" value="Methyltransf_11"/>
    <property type="match status" value="1"/>
</dbReference>
<feature type="domain" description="Methyltransferase type 11" evidence="1">
    <location>
        <begin position="47"/>
        <end position="137"/>
    </location>
</feature>
<reference evidence="2 3" key="1">
    <citation type="submission" date="2016-08" db="EMBL/GenBank/DDBJ databases">
        <title>Complete genome sequence of Fictibacillus arsenicus G25-54, a strain with toxicity to nematodes and a potential arsenic-resistance activity.</title>
        <authorList>
            <person name="Zheng Z."/>
        </authorList>
    </citation>
    <scope>NUCLEOTIDE SEQUENCE [LARGE SCALE GENOMIC DNA]</scope>
    <source>
        <strain evidence="2 3">G25-54</strain>
    </source>
</reference>
<dbReference type="OrthoDB" id="323463at2"/>
<gene>
    <name evidence="2" type="ORF">ABE41_001545</name>
</gene>
<organism evidence="2 3">
    <name type="scientific">Fictibacillus arsenicus</name>
    <dbReference type="NCBI Taxonomy" id="255247"/>
    <lineage>
        <taxon>Bacteria</taxon>
        <taxon>Bacillati</taxon>
        <taxon>Bacillota</taxon>
        <taxon>Bacilli</taxon>
        <taxon>Bacillales</taxon>
        <taxon>Fictibacillaceae</taxon>
        <taxon>Fictibacillus</taxon>
    </lineage>
</organism>
<sequence>MKNNSNIQKYKRLAPFYDKFMGNRLFRKARQQAFSEIEARQGGSLLLVGVGTGEDFPFLPAGASVTGIDLSEDMLKIAEGKKNSRDITLLQMDAEDMGFGNEKFDIIVLNLILSVVEHPEKVLEKSLNCLSPGGTLLVFDKFIESNQKPNVIRRLLNKITSAIGTDITRDFYKIKSGFPIEITKEYKTINDLYTIIVARESISNDISV</sequence>
<evidence type="ECO:0000313" key="3">
    <source>
        <dbReference type="Proteomes" id="UP000077412"/>
    </source>
</evidence>
<dbReference type="KEGG" id="far:ABE41_001545"/>
<dbReference type="RefSeq" id="WP_066285811.1">
    <property type="nucleotide sequence ID" value="NZ_CP016761.1"/>
</dbReference>
<dbReference type="GO" id="GO:0008757">
    <property type="term" value="F:S-adenosylmethionine-dependent methyltransferase activity"/>
    <property type="evidence" value="ECO:0007669"/>
    <property type="project" value="InterPro"/>
</dbReference>
<evidence type="ECO:0000313" key="2">
    <source>
        <dbReference type="EMBL" id="ANX10696.1"/>
    </source>
</evidence>
<protein>
    <recommendedName>
        <fullName evidence="1">Methyltransferase type 11 domain-containing protein</fullName>
    </recommendedName>
</protein>
<dbReference type="SUPFAM" id="SSF53335">
    <property type="entry name" value="S-adenosyl-L-methionine-dependent methyltransferases"/>
    <property type="match status" value="1"/>
</dbReference>